<accession>A0A5J4RVL7</accession>
<dbReference type="AlphaFoldDB" id="A0A5J4RVL7"/>
<name>A0A5J4RVL7_9ZZZZ</name>
<evidence type="ECO:0000313" key="1">
    <source>
        <dbReference type="EMBL" id="KAA6336991.1"/>
    </source>
</evidence>
<proteinExistence type="predicted"/>
<dbReference type="EMBL" id="SNRY01000741">
    <property type="protein sequence ID" value="KAA6336991.1"/>
    <property type="molecule type" value="Genomic_DNA"/>
</dbReference>
<organism evidence="1">
    <name type="scientific">termite gut metagenome</name>
    <dbReference type="NCBI Taxonomy" id="433724"/>
    <lineage>
        <taxon>unclassified sequences</taxon>
        <taxon>metagenomes</taxon>
        <taxon>organismal metagenomes</taxon>
    </lineage>
</organism>
<gene>
    <name evidence="1" type="ORF">EZS27_014899</name>
</gene>
<reference evidence="1" key="1">
    <citation type="submission" date="2019-03" db="EMBL/GenBank/DDBJ databases">
        <title>Single cell metagenomics reveals metabolic interactions within the superorganism composed of flagellate Streblomastix strix and complex community of Bacteroidetes bacteria on its surface.</title>
        <authorList>
            <person name="Treitli S.C."/>
            <person name="Kolisko M."/>
            <person name="Husnik F."/>
            <person name="Keeling P."/>
            <person name="Hampl V."/>
        </authorList>
    </citation>
    <scope>NUCLEOTIDE SEQUENCE</scope>
    <source>
        <strain evidence="1">STM</strain>
    </source>
</reference>
<sequence length="302" mass="35800">MIAHFYILAESFHNNSNLSNEDIEEKVKRLAEDVKLIHKHRGTNKLYVNYSEIYPKIFYSHYTIEDFICIPQVLKKEGIDRDVINSIQNILQKAEATEITSQEAKEELLFWIDEDNCHGIIAFHTINGFDNNLQVIYGIDGWYKFRRYFLGEYPKNEIFFIDECMKYFPNLYFHDRNRQSVRDILHNCPKKIIYHLSALNDKFKDCIEEGLNRTKVLEHFSIYAKLDEIATLEGDAKRKENFTFLFPNNFGEDEKVCCEPHLKLCYSDIDNSYSNNRRIYFHEGKFNIQDGRILIGHIGVHL</sequence>
<comment type="caution">
    <text evidence="1">The sequence shown here is derived from an EMBL/GenBank/DDBJ whole genome shotgun (WGS) entry which is preliminary data.</text>
</comment>
<protein>
    <submittedName>
        <fullName evidence="1">Uncharacterized protein</fullName>
    </submittedName>
</protein>